<dbReference type="CDD" id="cd00078">
    <property type="entry name" value="HECTc"/>
    <property type="match status" value="1"/>
</dbReference>
<dbReference type="GO" id="GO:0009966">
    <property type="term" value="P:regulation of signal transduction"/>
    <property type="evidence" value="ECO:0007669"/>
    <property type="project" value="UniProtKB-ARBA"/>
</dbReference>
<proteinExistence type="predicted"/>
<dbReference type="SUPFAM" id="SSF56204">
    <property type="entry name" value="Hect, E3 ligase catalytic domain"/>
    <property type="match status" value="1"/>
</dbReference>
<dbReference type="PROSITE" id="PS50096">
    <property type="entry name" value="IQ"/>
    <property type="match status" value="1"/>
</dbReference>
<dbReference type="EC" id="2.3.2.26" evidence="2"/>
<evidence type="ECO:0000256" key="5">
    <source>
        <dbReference type="PROSITE-ProRule" id="PRU00104"/>
    </source>
</evidence>
<protein>
    <recommendedName>
        <fullName evidence="2">HECT-type E3 ubiquitin transferase</fullName>
        <ecNumber evidence="2">2.3.2.26</ecNumber>
    </recommendedName>
</protein>
<evidence type="ECO:0000313" key="8">
    <source>
        <dbReference type="Proteomes" id="UP001461498"/>
    </source>
</evidence>
<dbReference type="InterPro" id="IPR044611">
    <property type="entry name" value="E3A/B/C-like"/>
</dbReference>
<comment type="caution">
    <text evidence="7">The sequence shown here is derived from an EMBL/GenBank/DDBJ whole genome shotgun (WGS) entry which is preliminary data.</text>
</comment>
<dbReference type="GO" id="GO:0061630">
    <property type="term" value="F:ubiquitin protein ligase activity"/>
    <property type="evidence" value="ECO:0007669"/>
    <property type="project" value="UniProtKB-EC"/>
</dbReference>
<sequence length="1036" mass="119403">MYNFDGQYRRSREQNLAGASRLSAGKDELIFRAQKERMKRQSDRKREESAIKIQKLIRGALCRISLRKQIRAEFYNKLYECNTRPVTTNDIYYLLSRITYCGITLEDIVSLLSKAQEVSNEILHLATINSSWTWKIKVLIKFALRGFDHVQHTQVVIPLDSRSRLMVDTAFTFTTPNLPASTAKQIFYYLLMDRYYMKVLRHFLIRIELHAGILFDENAKECAEMERNRVIALITRPFIYIDNNDTHYSDVAMNALFDVVSCDRIIPQPIKEWIIPVLQNNGNFPLGRAIKIFSLINRPRFLSPTLYFFLLMDKDQTAIPNEMQSCYFGLLVPLTRFLSKLPDPSDKENEDGNSANNYDELHKEMVLECIKLINTPTRSQIWINCLNEAIRRNDVRTVKRICSCVLHLQLSDSTSSFKYRIINDLWLAEGWMRGLWIIIESQKRTYPEQVSLTKLLGRGIVLEIEESSLILPLVSVFCSCLFAALSFISDEDLLRRDVILTKGVKPFTKNELVYIAVSLKDVAIGMIVLGYPDSHSPAENMAHYKGPSDNIIYNSVIWKHTLEECIKFVTEVYYRNERLILNPLVEWHSDLIPIPEHLFQNLDTVTNIPVTPIFATETNRIDPRERMGASYDRASKLLCTIPFLIPFARRFRMLWSEINKLINEYQNPRVHFSHNVHLCITIRRDYLYEDAFEKLSFDNAPDLNIAVRVRFTNSLNMDEPGIDGGGIFREFITELLKTAFDPNRGFFILTKDNKLYPNPSVATVYPNFTTHYYFIGRMLAKAIYERVIVDIPLAEFFLAKIIDTTSLYPSLLYSLDNDLFKNISYLRTYNGDYSTLGLDFSTTNSSFGSNELIQLKPNGSEIPVTGENVLEYLHLLSKQKLHVDISKQTRAFAKGLGNILHLSMIQMFTPKEIQLIISGNVSTVEIQDLQQYCTYSGGYSADHANIKLFWNVVSNFTDEQKCQLLKFVTSCSRPPLSGFRELNPPFCIHLVEDADAPLPTASTCMNILKLPVYKNEQTMREKILYAIQSGSGFDLS</sequence>
<evidence type="ECO:0000256" key="3">
    <source>
        <dbReference type="ARBA" id="ARBA00022679"/>
    </source>
</evidence>
<dbReference type="Gene3D" id="3.30.2410.10">
    <property type="entry name" value="Hect, E3 ligase catalytic domain"/>
    <property type="match status" value="1"/>
</dbReference>
<evidence type="ECO:0000313" key="7">
    <source>
        <dbReference type="EMBL" id="KAK9497841.1"/>
    </source>
</evidence>
<dbReference type="Gene3D" id="3.90.1750.10">
    <property type="entry name" value="Hect, E3 ligase catalytic domains"/>
    <property type="match status" value="1"/>
</dbReference>
<accession>A0AAW1CG60</accession>
<name>A0AAW1CG60_9HEMI</name>
<evidence type="ECO:0000259" key="6">
    <source>
        <dbReference type="PROSITE" id="PS50237"/>
    </source>
</evidence>
<evidence type="ECO:0000256" key="2">
    <source>
        <dbReference type="ARBA" id="ARBA00012485"/>
    </source>
</evidence>
<feature type="active site" description="Glycyl thioester intermediate" evidence="5">
    <location>
        <position position="1004"/>
    </location>
</feature>
<dbReference type="EMBL" id="JAPXFL010000013">
    <property type="protein sequence ID" value="KAK9497841.1"/>
    <property type="molecule type" value="Genomic_DNA"/>
</dbReference>
<evidence type="ECO:0000256" key="4">
    <source>
        <dbReference type="ARBA" id="ARBA00022786"/>
    </source>
</evidence>
<evidence type="ECO:0000256" key="1">
    <source>
        <dbReference type="ARBA" id="ARBA00000885"/>
    </source>
</evidence>
<dbReference type="FunFam" id="3.30.2410.10:FF:000011">
    <property type="entry name" value="Putative Ubiquitin-protein ligase E3C"/>
    <property type="match status" value="1"/>
</dbReference>
<dbReference type="PANTHER" id="PTHR45700">
    <property type="entry name" value="UBIQUITIN-PROTEIN LIGASE E3C"/>
    <property type="match status" value="1"/>
</dbReference>
<keyword evidence="8" id="KW-1185">Reference proteome</keyword>
<organism evidence="7 8">
    <name type="scientific">Rhynocoris fuscipes</name>
    <dbReference type="NCBI Taxonomy" id="488301"/>
    <lineage>
        <taxon>Eukaryota</taxon>
        <taxon>Metazoa</taxon>
        <taxon>Ecdysozoa</taxon>
        <taxon>Arthropoda</taxon>
        <taxon>Hexapoda</taxon>
        <taxon>Insecta</taxon>
        <taxon>Pterygota</taxon>
        <taxon>Neoptera</taxon>
        <taxon>Paraneoptera</taxon>
        <taxon>Hemiptera</taxon>
        <taxon>Heteroptera</taxon>
        <taxon>Panheteroptera</taxon>
        <taxon>Cimicomorpha</taxon>
        <taxon>Reduviidae</taxon>
        <taxon>Harpactorinae</taxon>
        <taxon>Harpactorini</taxon>
        <taxon>Rhynocoris</taxon>
    </lineage>
</organism>
<dbReference type="GO" id="GO:0006511">
    <property type="term" value="P:ubiquitin-dependent protein catabolic process"/>
    <property type="evidence" value="ECO:0007669"/>
    <property type="project" value="TreeGrafter"/>
</dbReference>
<dbReference type="FunFam" id="3.30.2160.10:FF:000002">
    <property type="entry name" value="Putative Ubiquitin-protein ligase E3C"/>
    <property type="match status" value="1"/>
</dbReference>
<feature type="domain" description="HECT" evidence="6">
    <location>
        <begin position="699"/>
        <end position="1036"/>
    </location>
</feature>
<dbReference type="PROSITE" id="PS50237">
    <property type="entry name" value="HECT"/>
    <property type="match status" value="1"/>
</dbReference>
<dbReference type="Proteomes" id="UP001461498">
    <property type="component" value="Unassembled WGS sequence"/>
</dbReference>
<dbReference type="PANTHER" id="PTHR45700:SF2">
    <property type="entry name" value="UBIQUITIN-PROTEIN LIGASE E3C"/>
    <property type="match status" value="1"/>
</dbReference>
<gene>
    <name evidence="7" type="ORF">O3M35_003756</name>
</gene>
<dbReference type="InterPro" id="IPR000569">
    <property type="entry name" value="HECT_dom"/>
</dbReference>
<dbReference type="InterPro" id="IPR035983">
    <property type="entry name" value="Hect_E3_ubiquitin_ligase"/>
</dbReference>
<dbReference type="GO" id="GO:0000209">
    <property type="term" value="P:protein polyubiquitination"/>
    <property type="evidence" value="ECO:0007669"/>
    <property type="project" value="InterPro"/>
</dbReference>
<dbReference type="AlphaFoldDB" id="A0AAW1CG60"/>
<keyword evidence="3" id="KW-0808">Transferase</keyword>
<dbReference type="Pfam" id="PF00632">
    <property type="entry name" value="HECT"/>
    <property type="match status" value="1"/>
</dbReference>
<keyword evidence="4 5" id="KW-0833">Ubl conjugation pathway</keyword>
<comment type="catalytic activity">
    <reaction evidence="1">
        <text>S-ubiquitinyl-[E2 ubiquitin-conjugating enzyme]-L-cysteine + [acceptor protein]-L-lysine = [E2 ubiquitin-conjugating enzyme]-L-cysteine + N(6)-ubiquitinyl-[acceptor protein]-L-lysine.</text>
        <dbReference type="EC" id="2.3.2.26"/>
    </reaction>
</comment>
<dbReference type="SMART" id="SM00119">
    <property type="entry name" value="HECTc"/>
    <property type="match status" value="1"/>
</dbReference>
<dbReference type="Gene3D" id="3.30.2160.10">
    <property type="entry name" value="Hect, E3 ligase catalytic domain"/>
    <property type="match status" value="1"/>
</dbReference>
<reference evidence="7 8" key="1">
    <citation type="submission" date="2022-12" db="EMBL/GenBank/DDBJ databases">
        <title>Chromosome-level genome assembly of true bugs.</title>
        <authorList>
            <person name="Ma L."/>
            <person name="Li H."/>
        </authorList>
    </citation>
    <scope>NUCLEOTIDE SEQUENCE [LARGE SCALE GENOMIC DNA]</scope>
    <source>
        <strain evidence="7">Lab_2022b</strain>
    </source>
</reference>